<dbReference type="Gene3D" id="1.10.260.40">
    <property type="entry name" value="lambda repressor-like DNA-binding domains"/>
    <property type="match status" value="1"/>
</dbReference>
<dbReference type="EMBL" id="DS999641">
    <property type="protein sequence ID" value="EFE65858.2"/>
    <property type="molecule type" value="Genomic_DNA"/>
</dbReference>
<dbReference type="Proteomes" id="UP000003824">
    <property type="component" value="Unassembled WGS sequence"/>
</dbReference>
<dbReference type="GO" id="GO:0003677">
    <property type="term" value="F:DNA binding"/>
    <property type="evidence" value="ECO:0007669"/>
    <property type="project" value="InterPro"/>
</dbReference>
<reference evidence="2" key="1">
    <citation type="submission" date="2008-12" db="EMBL/GenBank/DDBJ databases">
        <title>Annotation of Streptomyces ghanaensis ATCC 14672.</title>
        <authorList>
            <consortium name="The Broad Institute Genome Sequencing Platform"/>
            <consortium name="Broad Institute Microbial Sequencing Center"/>
            <person name="Fischbach M."/>
            <person name="Ward D."/>
            <person name="Young S."/>
            <person name="Kodira C.D."/>
            <person name="Zeng Q."/>
            <person name="Koehrsen M."/>
            <person name="Godfrey P."/>
            <person name="Alvarado L."/>
            <person name="Berlin A.M."/>
            <person name="Borenstein D."/>
            <person name="Chen Z."/>
            <person name="Engels R."/>
            <person name="Freedman E."/>
            <person name="Gellesch M."/>
            <person name="Goldberg J."/>
            <person name="Griggs A."/>
            <person name="Gujja S."/>
            <person name="Heiman D.I."/>
            <person name="Hepburn T.A."/>
            <person name="Howarth C."/>
            <person name="Jen D."/>
            <person name="Larson L."/>
            <person name="Lewis B."/>
            <person name="Mehta T."/>
            <person name="Park D."/>
            <person name="Pearson M."/>
            <person name="Roberts A."/>
            <person name="Saif S."/>
            <person name="Shea T.D."/>
            <person name="Shenoy N."/>
            <person name="Sisk P."/>
            <person name="Stolte C."/>
            <person name="Sykes S.N."/>
            <person name="Walk T."/>
            <person name="White J."/>
            <person name="Yandava C."/>
            <person name="Straight P."/>
            <person name="Clardy J."/>
            <person name="Hung D."/>
            <person name="Kolter R."/>
            <person name="Mekalanos J."/>
            <person name="Walker S."/>
            <person name="Walsh C.T."/>
            <person name="Wieland B.L.C."/>
            <person name="Ilzarbe M."/>
            <person name="Galagan J."/>
            <person name="Nusbaum C."/>
            <person name="Birren B."/>
        </authorList>
    </citation>
    <scope>NUCLEOTIDE SEQUENCE [LARGE SCALE GENOMIC DNA]</scope>
    <source>
        <strain evidence="2">ATCC 14672 / DSM 40746 / JCM 4963 / KCTC 9882 / NRRL B-12104 / FH 1290</strain>
    </source>
</reference>
<dbReference type="InterPro" id="IPR010982">
    <property type="entry name" value="Lambda_DNA-bd_dom_sf"/>
</dbReference>
<proteinExistence type="predicted"/>
<dbReference type="SUPFAM" id="SSF47413">
    <property type="entry name" value="lambda repressor-like DNA-binding domains"/>
    <property type="match status" value="1"/>
</dbReference>
<name>D6A4L8_STRV1</name>
<organism evidence="1 2">
    <name type="scientific">Streptomyces viridosporus (strain ATCC 14672 / DSM 40746 / JCM 4963 / KCTC 9882 / NRRL B-12104 / FH 1290)</name>
    <name type="common">Streptomyces ghanaensis</name>
    <dbReference type="NCBI Taxonomy" id="566461"/>
    <lineage>
        <taxon>Bacteria</taxon>
        <taxon>Bacillati</taxon>
        <taxon>Actinomycetota</taxon>
        <taxon>Actinomycetes</taxon>
        <taxon>Kitasatosporales</taxon>
        <taxon>Streptomycetaceae</taxon>
        <taxon>Streptomyces</taxon>
    </lineage>
</organism>
<protein>
    <submittedName>
        <fullName evidence="1">Predicted protein</fullName>
    </submittedName>
</protein>
<evidence type="ECO:0000313" key="1">
    <source>
        <dbReference type="EMBL" id="EFE65858.2"/>
    </source>
</evidence>
<evidence type="ECO:0000313" key="2">
    <source>
        <dbReference type="Proteomes" id="UP000003824"/>
    </source>
</evidence>
<sequence length="140" mass="15195">MCLMGNDLGRLATLVKERRLELGLGVEPAAKLTGMSKDTWKKVEAAQTVRATSYTNIERALQWAPGSCRRILAGGDPVATEALSSAPSKSLALIPRDELERQVGDAINRAALGVKSDLTAEQILELNERVLDELRKRGVL</sequence>
<dbReference type="AlphaFoldDB" id="D6A4L8"/>
<accession>D6A4L8</accession>
<dbReference type="eggNOG" id="ENOG5030C5N">
    <property type="taxonomic scope" value="Bacteria"/>
</dbReference>
<gene>
    <name evidence="1" type="ORF">SSFG_01112</name>
</gene>